<dbReference type="InterPro" id="IPR026891">
    <property type="entry name" value="Fn3-like"/>
</dbReference>
<dbReference type="Pfam" id="PF14310">
    <property type="entry name" value="Fn3-like"/>
    <property type="match status" value="1"/>
</dbReference>
<comment type="similarity">
    <text evidence="1 4">Belongs to the glycosyl hydrolase 3 family.</text>
</comment>
<accession>A0ABW4L6L6</accession>
<dbReference type="InterPro" id="IPR013783">
    <property type="entry name" value="Ig-like_fold"/>
</dbReference>
<feature type="region of interest" description="Disordered" evidence="5">
    <location>
        <begin position="1"/>
        <end position="23"/>
    </location>
</feature>
<dbReference type="InterPro" id="IPR002772">
    <property type="entry name" value="Glyco_hydro_3_C"/>
</dbReference>
<dbReference type="InterPro" id="IPR050288">
    <property type="entry name" value="Cellulose_deg_GH3"/>
</dbReference>
<evidence type="ECO:0000256" key="5">
    <source>
        <dbReference type="SAM" id="MobiDB-lite"/>
    </source>
</evidence>
<dbReference type="InterPro" id="IPR019800">
    <property type="entry name" value="Glyco_hydro_3_AS"/>
</dbReference>
<sequence>MTDDGAATTTATRDSQDDPGTSVADRVEAVLSGMTLEEKAAQLGSFWAQDPLNGGDVAPMQNAMTSAAVTFPEAIEHGLGQLTRFYGSGPLTVPDGVPALREMQRQVAEASRFNIAAVVHEECLAGFTALGATCFPVPLSWGATFEPELIARMGNAIGSDMRAVGVHQGLAPVLDVVRDYRWGRVEETIGEDPYLVATVGTAYVRGMQDAGIIATLKHFAGYSASRAARNHAPVPMGPREFADVVLPPFEMAVREGGVRSVMNSYADVDGEAPAASRRLLTELLRERWGFDGTVVSDYWSVNFLELMHQVAADLTDAARLALSAGLDVELPMTGGFRHLPDLVRDGRLEESVLDVAVRRVLTQKVELGLLDGAWEHDGDENHAELDSPANRALAAEIAEKSVILLDNDGTLPLETAGKSVAVIGPSAIEARTFLGCYSFPNHIMGRMGSEENGVEIPTLLDSLRREWPQADVEHQLGCPILEPDPSGIEAAVDLARRSDVAVVTVGDLASLFGRGTSGEGCDVEDLTLPGSQAELVEAVLGTGTPVVLVVVSGRPYALGDYADRCRAVVQAFFPGEEGGAAIAGVLSGRINPSGRLPVGVPAHAGGQPSTYLAPKLGQRSDGVSNLDPTPLYPFGHGLSYTTLEYGELSLSATEIATDAAVEATVAVTNTGERTTDEVVQLYLSDHVAQVTRPVRELVGYQRLTLEPGQTRRVTFRLHAERTSFTGIDQRRIVEPGSFTLGAGRSAGDLRTMADFAITGQVREVEGARVMTTPAVVD</sequence>
<protein>
    <submittedName>
        <fullName evidence="7">Glycoside hydrolase family 3 N-terminal domain-containing protein</fullName>
    </submittedName>
</protein>
<keyword evidence="8" id="KW-1185">Reference proteome</keyword>
<dbReference type="Gene3D" id="3.40.50.1700">
    <property type="entry name" value="Glycoside hydrolase family 3 C-terminal domain"/>
    <property type="match status" value="1"/>
</dbReference>
<evidence type="ECO:0000256" key="1">
    <source>
        <dbReference type="ARBA" id="ARBA00005336"/>
    </source>
</evidence>
<keyword evidence="2 4" id="KW-0378">Hydrolase</keyword>
<evidence type="ECO:0000256" key="3">
    <source>
        <dbReference type="ARBA" id="ARBA00023277"/>
    </source>
</evidence>
<dbReference type="PRINTS" id="PR00133">
    <property type="entry name" value="GLHYDRLASE3"/>
</dbReference>
<dbReference type="Gene3D" id="3.20.20.300">
    <property type="entry name" value="Glycoside hydrolase, family 3, N-terminal domain"/>
    <property type="match status" value="1"/>
</dbReference>
<dbReference type="InterPro" id="IPR036881">
    <property type="entry name" value="Glyco_hydro_3_C_sf"/>
</dbReference>
<dbReference type="InterPro" id="IPR017853">
    <property type="entry name" value="GH"/>
</dbReference>
<dbReference type="GO" id="GO:0016787">
    <property type="term" value="F:hydrolase activity"/>
    <property type="evidence" value="ECO:0007669"/>
    <property type="project" value="UniProtKB-KW"/>
</dbReference>
<dbReference type="PANTHER" id="PTHR42715:SF10">
    <property type="entry name" value="BETA-GLUCOSIDASE"/>
    <property type="match status" value="1"/>
</dbReference>
<dbReference type="Pfam" id="PF01915">
    <property type="entry name" value="Glyco_hydro_3_C"/>
    <property type="match status" value="1"/>
</dbReference>
<proteinExistence type="inferred from homology"/>
<keyword evidence="3" id="KW-0119">Carbohydrate metabolism</keyword>
<feature type="compositionally biased region" description="Low complexity" evidence="5">
    <location>
        <begin position="1"/>
        <end position="13"/>
    </location>
</feature>
<evidence type="ECO:0000256" key="2">
    <source>
        <dbReference type="ARBA" id="ARBA00022801"/>
    </source>
</evidence>
<evidence type="ECO:0000313" key="7">
    <source>
        <dbReference type="EMBL" id="MFD1717731.1"/>
    </source>
</evidence>
<dbReference type="Gene3D" id="2.60.40.10">
    <property type="entry name" value="Immunoglobulins"/>
    <property type="match status" value="1"/>
</dbReference>
<dbReference type="Pfam" id="PF00933">
    <property type="entry name" value="Glyco_hydro_3"/>
    <property type="match status" value="1"/>
</dbReference>
<name>A0ABW4L6L6_9MICO</name>
<reference evidence="8" key="1">
    <citation type="journal article" date="2019" name="Int. J. Syst. Evol. Microbiol.">
        <title>The Global Catalogue of Microorganisms (GCM) 10K type strain sequencing project: providing services to taxonomists for standard genome sequencing and annotation.</title>
        <authorList>
            <consortium name="The Broad Institute Genomics Platform"/>
            <consortium name="The Broad Institute Genome Sequencing Center for Infectious Disease"/>
            <person name="Wu L."/>
            <person name="Ma J."/>
        </authorList>
    </citation>
    <scope>NUCLEOTIDE SEQUENCE [LARGE SCALE GENOMIC DNA]</scope>
    <source>
        <strain evidence="8">JCM 17130</strain>
    </source>
</reference>
<dbReference type="InterPro" id="IPR001764">
    <property type="entry name" value="Glyco_hydro_3_N"/>
</dbReference>
<gene>
    <name evidence="7" type="ORF">ACFSE6_07790</name>
</gene>
<evidence type="ECO:0000259" key="6">
    <source>
        <dbReference type="SMART" id="SM01217"/>
    </source>
</evidence>
<feature type="domain" description="Fibronectin type III-like" evidence="6">
    <location>
        <begin position="677"/>
        <end position="746"/>
    </location>
</feature>
<evidence type="ECO:0000313" key="8">
    <source>
        <dbReference type="Proteomes" id="UP001597277"/>
    </source>
</evidence>
<dbReference type="SUPFAM" id="SSF52279">
    <property type="entry name" value="Beta-D-glucan exohydrolase, C-terminal domain"/>
    <property type="match status" value="1"/>
</dbReference>
<organism evidence="7 8">
    <name type="scientific">Georgenia deserti</name>
    <dbReference type="NCBI Taxonomy" id="2093781"/>
    <lineage>
        <taxon>Bacteria</taxon>
        <taxon>Bacillati</taxon>
        <taxon>Actinomycetota</taxon>
        <taxon>Actinomycetes</taxon>
        <taxon>Micrococcales</taxon>
        <taxon>Bogoriellaceae</taxon>
        <taxon>Georgenia</taxon>
    </lineage>
</organism>
<keyword evidence="4" id="KW-0326">Glycosidase</keyword>
<dbReference type="PROSITE" id="PS00775">
    <property type="entry name" value="GLYCOSYL_HYDROL_F3"/>
    <property type="match status" value="1"/>
</dbReference>
<comment type="caution">
    <text evidence="7">The sequence shown here is derived from an EMBL/GenBank/DDBJ whole genome shotgun (WGS) entry which is preliminary data.</text>
</comment>
<dbReference type="InterPro" id="IPR036962">
    <property type="entry name" value="Glyco_hydro_3_N_sf"/>
</dbReference>
<dbReference type="Proteomes" id="UP001597277">
    <property type="component" value="Unassembled WGS sequence"/>
</dbReference>
<dbReference type="RefSeq" id="WP_388004601.1">
    <property type="nucleotide sequence ID" value="NZ_JBHUEE010000003.1"/>
</dbReference>
<evidence type="ECO:0000256" key="4">
    <source>
        <dbReference type="RuleBase" id="RU361161"/>
    </source>
</evidence>
<dbReference type="SMART" id="SM01217">
    <property type="entry name" value="Fn3_like"/>
    <property type="match status" value="1"/>
</dbReference>
<dbReference type="EMBL" id="JBHUEE010000003">
    <property type="protein sequence ID" value="MFD1717731.1"/>
    <property type="molecule type" value="Genomic_DNA"/>
</dbReference>
<dbReference type="SUPFAM" id="SSF51445">
    <property type="entry name" value="(Trans)glycosidases"/>
    <property type="match status" value="1"/>
</dbReference>
<dbReference type="PANTHER" id="PTHR42715">
    <property type="entry name" value="BETA-GLUCOSIDASE"/>
    <property type="match status" value="1"/>
</dbReference>